<accession>A0ABR4DTF2</accession>
<feature type="compositionally biased region" description="Basic and acidic residues" evidence="1">
    <location>
        <begin position="131"/>
        <end position="142"/>
    </location>
</feature>
<feature type="region of interest" description="Disordered" evidence="1">
    <location>
        <begin position="107"/>
        <end position="155"/>
    </location>
</feature>
<sequence length="155" mass="17197">MPSESQEIAHEPPAQESPLWAGRRPETTLLTSECFGRDKLWIRKQPVPTSMSAETHSAKAKMGSDGPHEAPAAPEQPDTQAPPQEKDTKALFKEAFDRAWNSTSEEILERHPTWKDRPPARGGSPATAMRVVEEMEREERELPNGTEATEANNAS</sequence>
<organism evidence="2 3">
    <name type="scientific">Diaporthe vaccinii</name>
    <dbReference type="NCBI Taxonomy" id="105482"/>
    <lineage>
        <taxon>Eukaryota</taxon>
        <taxon>Fungi</taxon>
        <taxon>Dikarya</taxon>
        <taxon>Ascomycota</taxon>
        <taxon>Pezizomycotina</taxon>
        <taxon>Sordariomycetes</taxon>
        <taxon>Sordariomycetidae</taxon>
        <taxon>Diaporthales</taxon>
        <taxon>Diaporthaceae</taxon>
        <taxon>Diaporthe</taxon>
        <taxon>Diaporthe eres species complex</taxon>
    </lineage>
</organism>
<keyword evidence="3" id="KW-1185">Reference proteome</keyword>
<feature type="compositionally biased region" description="Basic and acidic residues" evidence="1">
    <location>
        <begin position="107"/>
        <end position="119"/>
    </location>
</feature>
<evidence type="ECO:0000256" key="1">
    <source>
        <dbReference type="SAM" id="MobiDB-lite"/>
    </source>
</evidence>
<evidence type="ECO:0000313" key="2">
    <source>
        <dbReference type="EMBL" id="KAL2272444.1"/>
    </source>
</evidence>
<gene>
    <name evidence="2" type="ORF">FJTKL_06565</name>
</gene>
<protein>
    <submittedName>
        <fullName evidence="2">Uncharacterized protein</fullName>
    </submittedName>
</protein>
<dbReference type="Proteomes" id="UP001600888">
    <property type="component" value="Unassembled WGS sequence"/>
</dbReference>
<reference evidence="2 3" key="1">
    <citation type="submission" date="2024-03" db="EMBL/GenBank/DDBJ databases">
        <title>A high-quality draft genome sequence of Diaporthe vaccinii, a causative agent of upright dieback and viscid rot disease in cranberry plants.</title>
        <authorList>
            <person name="Sarrasin M."/>
            <person name="Lang B.F."/>
            <person name="Burger G."/>
        </authorList>
    </citation>
    <scope>NUCLEOTIDE SEQUENCE [LARGE SCALE GENOMIC DNA]</scope>
    <source>
        <strain evidence="2 3">IS7</strain>
    </source>
</reference>
<name>A0ABR4DTF2_9PEZI</name>
<comment type="caution">
    <text evidence="2">The sequence shown here is derived from an EMBL/GenBank/DDBJ whole genome shotgun (WGS) entry which is preliminary data.</text>
</comment>
<dbReference type="EMBL" id="JBAWTH010000236">
    <property type="protein sequence ID" value="KAL2272444.1"/>
    <property type="molecule type" value="Genomic_DNA"/>
</dbReference>
<feature type="region of interest" description="Disordered" evidence="1">
    <location>
        <begin position="1"/>
        <end position="89"/>
    </location>
</feature>
<evidence type="ECO:0000313" key="3">
    <source>
        <dbReference type="Proteomes" id="UP001600888"/>
    </source>
</evidence>
<feature type="compositionally biased region" description="Polar residues" evidence="1">
    <location>
        <begin position="146"/>
        <end position="155"/>
    </location>
</feature>
<proteinExistence type="predicted"/>